<evidence type="ECO:0000313" key="3">
    <source>
        <dbReference type="Proteomes" id="UP000489600"/>
    </source>
</evidence>
<sequence>MEEKKLNLDAPFLSVRRISIKPENPSEPDNTKNKKTLNTKRRRRRKVKDSCQDDRSFDHVMKPSLVPFKWEQTPGKPKDHHTLFEEPDLIKAFDIFQWSK</sequence>
<dbReference type="AlphaFoldDB" id="A0A565C381"/>
<keyword evidence="3" id="KW-1185">Reference proteome</keyword>
<dbReference type="Proteomes" id="UP000489600">
    <property type="component" value="Unassembled WGS sequence"/>
</dbReference>
<dbReference type="PANTHER" id="PTHR33671:SF6">
    <property type="match status" value="1"/>
</dbReference>
<evidence type="ECO:0000256" key="1">
    <source>
        <dbReference type="SAM" id="MobiDB-lite"/>
    </source>
</evidence>
<reference evidence="2" key="1">
    <citation type="submission" date="2019-07" db="EMBL/GenBank/DDBJ databases">
        <authorList>
            <person name="Dittberner H."/>
        </authorList>
    </citation>
    <scope>NUCLEOTIDE SEQUENCE [LARGE SCALE GENOMIC DNA]</scope>
</reference>
<organism evidence="2 3">
    <name type="scientific">Arabis nemorensis</name>
    <dbReference type="NCBI Taxonomy" id="586526"/>
    <lineage>
        <taxon>Eukaryota</taxon>
        <taxon>Viridiplantae</taxon>
        <taxon>Streptophyta</taxon>
        <taxon>Embryophyta</taxon>
        <taxon>Tracheophyta</taxon>
        <taxon>Spermatophyta</taxon>
        <taxon>Magnoliopsida</taxon>
        <taxon>eudicotyledons</taxon>
        <taxon>Gunneridae</taxon>
        <taxon>Pentapetalae</taxon>
        <taxon>rosids</taxon>
        <taxon>malvids</taxon>
        <taxon>Brassicales</taxon>
        <taxon>Brassicaceae</taxon>
        <taxon>Arabideae</taxon>
        <taxon>Arabis</taxon>
    </lineage>
</organism>
<gene>
    <name evidence="2" type="ORF">ANE_LOCUS18537</name>
</gene>
<dbReference type="PANTHER" id="PTHR33671">
    <property type="entry name" value="N-METHYLTRANSFERASE, PUTATIVE (DUF688)-RELATED"/>
    <property type="match status" value="1"/>
</dbReference>
<accession>A0A565C381</accession>
<dbReference type="EMBL" id="CABITT030000006">
    <property type="protein sequence ID" value="VVB08093.1"/>
    <property type="molecule type" value="Genomic_DNA"/>
</dbReference>
<protein>
    <submittedName>
        <fullName evidence="2">Uncharacterized protein</fullName>
    </submittedName>
</protein>
<evidence type="ECO:0000313" key="2">
    <source>
        <dbReference type="EMBL" id="VVB08093.1"/>
    </source>
</evidence>
<feature type="compositionally biased region" description="Basic residues" evidence="1">
    <location>
        <begin position="33"/>
        <end position="47"/>
    </location>
</feature>
<name>A0A565C381_9BRAS</name>
<feature type="region of interest" description="Disordered" evidence="1">
    <location>
        <begin position="17"/>
        <end position="54"/>
    </location>
</feature>
<dbReference type="Pfam" id="PF05097">
    <property type="entry name" value="DUF688"/>
    <property type="match status" value="1"/>
</dbReference>
<comment type="caution">
    <text evidence="2">The sequence shown here is derived from an EMBL/GenBank/DDBJ whole genome shotgun (WGS) entry which is preliminary data.</text>
</comment>
<dbReference type="OrthoDB" id="677721at2759"/>
<proteinExistence type="predicted"/>
<dbReference type="InterPro" id="IPR007789">
    <property type="entry name" value="DUF688"/>
</dbReference>